<dbReference type="GO" id="GO:0003714">
    <property type="term" value="F:transcription corepressor activity"/>
    <property type="evidence" value="ECO:0007669"/>
    <property type="project" value="TreeGrafter"/>
</dbReference>
<organism evidence="12 13">
    <name type="scientific">Littorina saxatilis</name>
    <dbReference type="NCBI Taxonomy" id="31220"/>
    <lineage>
        <taxon>Eukaryota</taxon>
        <taxon>Metazoa</taxon>
        <taxon>Spiralia</taxon>
        <taxon>Lophotrochozoa</taxon>
        <taxon>Mollusca</taxon>
        <taxon>Gastropoda</taxon>
        <taxon>Caenogastropoda</taxon>
        <taxon>Littorinimorpha</taxon>
        <taxon>Littorinoidea</taxon>
        <taxon>Littorinidae</taxon>
        <taxon>Littorina</taxon>
    </lineage>
</organism>
<evidence type="ECO:0000256" key="8">
    <source>
        <dbReference type="SAM" id="MobiDB-lite"/>
    </source>
</evidence>
<evidence type="ECO:0000256" key="3">
    <source>
        <dbReference type="ARBA" id="ARBA00022679"/>
    </source>
</evidence>
<dbReference type="InterPro" id="IPR012677">
    <property type="entry name" value="Nucleotide-bd_a/b_plait_sf"/>
</dbReference>
<dbReference type="PANTHER" id="PTHR14453">
    <property type="entry name" value="PARP/ZINC FINGER CCCH TYPE DOMAIN CONTAINING PROTEIN"/>
    <property type="match status" value="1"/>
</dbReference>
<feature type="compositionally biased region" description="Low complexity" evidence="8">
    <location>
        <begin position="473"/>
        <end position="491"/>
    </location>
</feature>
<dbReference type="SUPFAM" id="SSF52949">
    <property type="entry name" value="Macro domain-like"/>
    <property type="match status" value="1"/>
</dbReference>
<dbReference type="SMART" id="SM00360">
    <property type="entry name" value="RRM"/>
    <property type="match status" value="8"/>
</dbReference>
<keyword evidence="2 7" id="KW-0328">Glycosyltransferase</keyword>
<dbReference type="InterPro" id="IPR000504">
    <property type="entry name" value="RRM_dom"/>
</dbReference>
<protein>
    <recommendedName>
        <fullName evidence="7">Poly [ADP-ribose] polymerase</fullName>
        <shortName evidence="7">PARP</shortName>
        <ecNumber evidence="7">2.4.2.-</ecNumber>
    </recommendedName>
</protein>
<reference evidence="12 13" key="1">
    <citation type="submission" date="2024-02" db="EMBL/GenBank/DDBJ databases">
        <title>Chromosome-scale genome assembly of the rough periwinkle Littorina saxatilis.</title>
        <authorList>
            <person name="De Jode A."/>
            <person name="Faria R."/>
            <person name="Formenti G."/>
            <person name="Sims Y."/>
            <person name="Smith T.P."/>
            <person name="Tracey A."/>
            <person name="Wood J.M.D."/>
            <person name="Zagrodzka Z.B."/>
            <person name="Johannesson K."/>
            <person name="Butlin R.K."/>
            <person name="Leder E.H."/>
        </authorList>
    </citation>
    <scope>NUCLEOTIDE SEQUENCE [LARGE SCALE GENOMIC DNA]</scope>
    <source>
        <strain evidence="12">Snail1</strain>
        <tissue evidence="12">Muscle</tissue>
    </source>
</reference>
<feature type="compositionally biased region" description="Polar residues" evidence="8">
    <location>
        <begin position="85"/>
        <end position="109"/>
    </location>
</feature>
<feature type="domain" description="RRM" evidence="9">
    <location>
        <begin position="810"/>
        <end position="880"/>
    </location>
</feature>
<feature type="compositionally biased region" description="Gly residues" evidence="8">
    <location>
        <begin position="595"/>
        <end position="607"/>
    </location>
</feature>
<keyword evidence="5" id="KW-0539">Nucleus</keyword>
<dbReference type="InterPro" id="IPR035979">
    <property type="entry name" value="RBD_domain_sf"/>
</dbReference>
<feature type="compositionally biased region" description="Basic and acidic residues" evidence="8">
    <location>
        <begin position="217"/>
        <end position="230"/>
    </location>
</feature>
<dbReference type="PANTHER" id="PTHR14453:SF67">
    <property type="entry name" value="POLY [ADP-RIBOSE] POLYMERASE"/>
    <property type="match status" value="1"/>
</dbReference>
<feature type="compositionally biased region" description="Basic and acidic residues" evidence="8">
    <location>
        <begin position="139"/>
        <end position="153"/>
    </location>
</feature>
<evidence type="ECO:0000256" key="6">
    <source>
        <dbReference type="PROSITE-ProRule" id="PRU00176"/>
    </source>
</evidence>
<feature type="compositionally biased region" description="Polar residues" evidence="8">
    <location>
        <begin position="353"/>
        <end position="363"/>
    </location>
</feature>
<dbReference type="SUPFAM" id="SSF54928">
    <property type="entry name" value="RNA-binding domain, RBD"/>
    <property type="match status" value="5"/>
</dbReference>
<dbReference type="GO" id="GO:0010629">
    <property type="term" value="P:negative regulation of gene expression"/>
    <property type="evidence" value="ECO:0007669"/>
    <property type="project" value="TreeGrafter"/>
</dbReference>
<dbReference type="GO" id="GO:0005634">
    <property type="term" value="C:nucleus"/>
    <property type="evidence" value="ECO:0007669"/>
    <property type="project" value="UniProtKB-SubCell"/>
</dbReference>
<keyword evidence="6" id="KW-0694">RNA-binding</keyword>
<dbReference type="GO" id="GO:0003950">
    <property type="term" value="F:NAD+ poly-ADP-ribosyltransferase activity"/>
    <property type="evidence" value="ECO:0007669"/>
    <property type="project" value="UniProtKB-UniRule"/>
</dbReference>
<dbReference type="PROSITE" id="PS50102">
    <property type="entry name" value="RRM"/>
    <property type="match status" value="6"/>
</dbReference>
<dbReference type="Pfam" id="PF01661">
    <property type="entry name" value="Macro"/>
    <property type="match status" value="1"/>
</dbReference>
<dbReference type="InterPro" id="IPR037197">
    <property type="entry name" value="WWE_dom_sf"/>
</dbReference>
<evidence type="ECO:0000256" key="4">
    <source>
        <dbReference type="ARBA" id="ARBA00023027"/>
    </source>
</evidence>
<feature type="domain" description="PARP catalytic" evidence="10">
    <location>
        <begin position="2275"/>
        <end position="2474"/>
    </location>
</feature>
<feature type="region of interest" description="Disordered" evidence="8">
    <location>
        <begin position="2050"/>
        <end position="2069"/>
    </location>
</feature>
<dbReference type="SUPFAM" id="SSF56399">
    <property type="entry name" value="ADP-ribosylation"/>
    <property type="match status" value="1"/>
</dbReference>
<feature type="compositionally biased region" description="Polar residues" evidence="8">
    <location>
        <begin position="608"/>
        <end position="624"/>
    </location>
</feature>
<dbReference type="CDD" id="cd12547">
    <property type="entry name" value="RRM1_2_PAR10"/>
    <property type="match status" value="3"/>
</dbReference>
<evidence type="ECO:0000313" key="13">
    <source>
        <dbReference type="Proteomes" id="UP001374579"/>
    </source>
</evidence>
<feature type="compositionally biased region" description="Polar residues" evidence="8">
    <location>
        <begin position="26"/>
        <end position="39"/>
    </location>
</feature>
<feature type="compositionally biased region" description="Basic and acidic residues" evidence="8">
    <location>
        <begin position="112"/>
        <end position="123"/>
    </location>
</feature>
<feature type="compositionally biased region" description="Low complexity" evidence="8">
    <location>
        <begin position="498"/>
        <end position="507"/>
    </location>
</feature>
<feature type="compositionally biased region" description="Polar residues" evidence="8">
    <location>
        <begin position="380"/>
        <end position="394"/>
    </location>
</feature>
<evidence type="ECO:0000256" key="2">
    <source>
        <dbReference type="ARBA" id="ARBA00022676"/>
    </source>
</evidence>
<feature type="compositionally biased region" description="Low complexity" evidence="8">
    <location>
        <begin position="525"/>
        <end position="563"/>
    </location>
</feature>
<dbReference type="Gene3D" id="3.90.228.10">
    <property type="match status" value="1"/>
</dbReference>
<dbReference type="EMBL" id="JBAMIC010000003">
    <property type="protein sequence ID" value="KAK7109341.1"/>
    <property type="molecule type" value="Genomic_DNA"/>
</dbReference>
<dbReference type="Proteomes" id="UP001374579">
    <property type="component" value="Unassembled WGS sequence"/>
</dbReference>
<sequence length="2474" mass="273580">MDSDSFDDFSLLNQSIEDTGGDAANKPTQSDKTFTSTCTVPPHAQLHIELQQSQPLESSADPGEEHSLMDEADSPVAAGTDETPESSQSAKEESSNLASIFSGITSISSEPLEPRGYREERTDYVYTDPPEEGVAQGTHHIDEDSSKEKEEGQKLAAENDGESSDEGRSRSGVAVQRGEGGRVVLKFKTQAADGQAGEESSTDNDGRQAGDAPTEPLAREGSPKSKREKMSGILSVSDRIRQLEQAKNNSTPAVPLAGSQRLIQPASPSQQKKQLKPPGLEDTSQTLSPNTAEKQQPLDERSKAEDDSRLLIAEAMEPCATPTEATDSTGKKEVEEEEEDEFINISRSDEGDQFSTPNGSPTFGQPAPSQPFSKSPHVAGQQQGFLHTQGQGSPVGNAPGSSPRPRMPMETPGNAGGQQRMMSSEDHQRSMSPRPIVDPERRHSMQGPESTGSAFRPVAMRPLQMWMSQQNIQGYGSPQYPSPPYQQQLYSSPPPQQGTPSPGMQQSFDQARSSPSGSYPDPSWQGGHHYPYQQGGHYQQQLYQQQGWQQQQQGYASYQQNQHHQQAGHPSLSPEGVRGQSLGEPAGLHTPPRASGGGSPHFAGGSGQPRSTGGHPSSYTPQSSGEDDTSKGPSTPCTVRVNGVNSDVNLELLEFYFESPKSGGGSVTNVTDHREEGYVLVTFEDPAVVERVLQRPHTVSKKTLILSVHDEHAQQPEEQHTEDTEDFSCTVEVSGAGDTVDEEMMELYFESTKKSGGGKIKKVEVLEDRGVTLITFEDKKAAEAVVQKGEHVAYGTKLTVVPYRPPGPSAKVKVSGLTSKASEELLQLYFERTGDVKEVQLDSEKGEAVITFTDPEDAQAALQKSHKISGKPVTLSLVTSTPSPPVTKVNVSGLTSKASEELLQLYFERTAVVQDVQLDAEKGKAVVTFANPEDVKAVLEKEHKISGKKVTVSLWTPSATSKDAKDTKPVPELSSSLKVEGLALNTSEETISYYFENKRRSGGGPVKDVQYSEGSGVAIITFEEADTAKQVLKKKHTIDGSPLKLRLYSQPSPQVQDDPRSEESKGLNTISVRGLTSTTSTDTLTNYFENKRRSGGGNVENVRLDSKKEVFFVTFEDPQDAANVAERQHKLDGQTLEVSLYKPPEMCKDRILLRNLPEVKSADELVNFVEVKSGLTVNKVLFADEEGTAVVIFEDDIDRQKVQTALTKKQFKQRKLTVDSIPVSCTVLVNGLPVNQHVSEDTLTNYFENTKRSGGGDVWGVEMFINEQYALVTFDKPDVAARVAGKQHKIQSQPVNVNMYMECLGVGGGSEEPTAKIPQPLPISVEELHKISLLDLLPSLKELFLTSLGNQYACLEINLNIPGSSSIVCTLTPDTEGCREKAKSWAEGVQGLLQDFLPAVFVQEMDVTEDEFAETQNILDEMIAGKPDVGFGYVANKNRLTIAYKGEEQKELVDNLVFKVGEVQQDLQRKKKETQAKMEFTRGQQRLLKKHKAIKDIPRMYPQLGIAYFEEGGYVELKGLPEETQAAKLAYLETSGVMTSLTRRWESPLHSKLLESAAAKKIVESLCLQEGPEDEVEFGPDGFHVYSFDAERAEVVQMTALKAVQRRVLKFDEASKEVLMTEEWKTQKESIMERNKDKMLMEEDSSSLTIVSVSDSRSVQKDYKALQDFIQENSMQEHPFPLPHAMHKLFKAYMQQKAYDIHLQVEDFEFDSNNDQIVAKGNSMYLDAARQIYSSFRETLTERHKTYTQPSMKNFFSMSQWMAKREEIEHELKCLVLDPNDIPEGFMGWEDAAVRSPSPLQGYHAHDVFAEEFGSRSTFEETAALWEAIAMPSTAGEPKQRGNTRGKQKRDSAAAERPPGQPKPDLPARPRLYLSVMSDITKEEHHVLVNSSNPTLNMSNGQVSSALLKVGGPEIQQELASTYPQGITIGDVAVSSGGKLMCKKLFHCCLPEQKVQADQEMRQVVRDAVTKCMAEADKLGMGSIGFPSLGTGNLNYPAPLVCNTMFEAALDYGRQHPDTAISDVFFILHKKDENLTKVFREEEATYKQMLRDSKKVETEEEETEAAPANPSAQGVKAHLFFQETQGKVRKLIIGVDPSAVDRAEKEILACYKDCISKLTSDVQHLEQWDDLHIQTLIHACKAAELDITFNFSLGHLELQGFRDNLGKIPLHQTIKEAEAVITEKYNAQLVAKQVQWSCIEIAEDGEHLLGYEMLNNYRIETSYQAGQDKVMILDKGSAYIIIFSKMEEIPEDPGDDSPPVRVIRQNKINTLNVEPPREWSDMRGQDLDVVPLQAGSQEYAGQADIFLQSLGKPNARIIKIERVQNLTLYKQYSAMKSQMESTMANDRPCERPNLWHGTREEAVQGIIKYGFNRSYSDLKMSPFGQGAYFAATAEYSSRNQYAVASQNGDRNMFLCRVLVGQFTVGTADMRIPPEITAGGQRYNSTVNDAKTPDIFVTYSDVQAYPEYRILFNDQ</sequence>
<feature type="compositionally biased region" description="Polar residues" evidence="8">
    <location>
        <begin position="282"/>
        <end position="294"/>
    </location>
</feature>
<dbReference type="InterPro" id="IPR043472">
    <property type="entry name" value="Macro_dom-like"/>
</dbReference>
<name>A0AAN9BQH6_9CAEN</name>
<feature type="domain" description="RRM" evidence="9">
    <location>
        <begin position="975"/>
        <end position="1050"/>
    </location>
</feature>
<feature type="compositionally biased region" description="Polar residues" evidence="8">
    <location>
        <begin position="508"/>
        <end position="517"/>
    </location>
</feature>
<keyword evidence="4 7" id="KW-0520">NAD</keyword>
<dbReference type="InterPro" id="IPR034464">
    <property type="entry name" value="PAR10_RRM1_2"/>
</dbReference>
<dbReference type="Pfam" id="PF00644">
    <property type="entry name" value="PARP"/>
    <property type="match status" value="1"/>
</dbReference>
<feature type="domain" description="RRM" evidence="9">
    <location>
        <begin position="887"/>
        <end position="957"/>
    </location>
</feature>
<comment type="subcellular location">
    <subcellularLocation>
        <location evidence="1">Nucleus</location>
    </subcellularLocation>
</comment>
<feature type="region of interest" description="Disordered" evidence="8">
    <location>
        <begin position="469"/>
        <end position="642"/>
    </location>
</feature>
<dbReference type="GO" id="GO:0005737">
    <property type="term" value="C:cytoplasm"/>
    <property type="evidence" value="ECO:0007669"/>
    <property type="project" value="TreeGrafter"/>
</dbReference>
<evidence type="ECO:0000259" key="9">
    <source>
        <dbReference type="PROSITE" id="PS50102"/>
    </source>
</evidence>
<feature type="region of interest" description="Disordered" evidence="8">
    <location>
        <begin position="1831"/>
        <end position="1870"/>
    </location>
</feature>
<feature type="region of interest" description="Disordered" evidence="8">
    <location>
        <begin position="1"/>
        <end position="457"/>
    </location>
</feature>
<feature type="domain" description="RRM" evidence="9">
    <location>
        <begin position="1068"/>
        <end position="1143"/>
    </location>
</feature>
<dbReference type="EC" id="2.4.2.-" evidence="7"/>
<dbReference type="Gene3D" id="3.40.220.10">
    <property type="entry name" value="Leucine Aminopeptidase, subunit E, domain 1"/>
    <property type="match status" value="1"/>
</dbReference>
<proteinExistence type="predicted"/>
<feature type="domain" description="RRM" evidence="9">
    <location>
        <begin position="1225"/>
        <end position="1302"/>
    </location>
</feature>
<accession>A0AAN9BQH6</accession>
<keyword evidence="13" id="KW-1185">Reference proteome</keyword>
<dbReference type="Gene3D" id="3.30.720.50">
    <property type="match status" value="1"/>
</dbReference>
<gene>
    <name evidence="12" type="ORF">V1264_013396</name>
</gene>
<evidence type="ECO:0000256" key="7">
    <source>
        <dbReference type="RuleBase" id="RU362114"/>
    </source>
</evidence>
<dbReference type="PROSITE" id="PS51059">
    <property type="entry name" value="PARP_CATALYTIC"/>
    <property type="match status" value="1"/>
</dbReference>
<feature type="compositionally biased region" description="Basic and acidic residues" evidence="8">
    <location>
        <begin position="296"/>
        <end position="309"/>
    </location>
</feature>
<dbReference type="InterPro" id="IPR002589">
    <property type="entry name" value="Macro_dom"/>
</dbReference>
<evidence type="ECO:0000259" key="10">
    <source>
        <dbReference type="PROSITE" id="PS51059"/>
    </source>
</evidence>
<dbReference type="SMART" id="SM00506">
    <property type="entry name" value="A1pp"/>
    <property type="match status" value="1"/>
</dbReference>
<feature type="region of interest" description="Disordered" evidence="8">
    <location>
        <begin position="1048"/>
        <end position="1067"/>
    </location>
</feature>
<dbReference type="InterPro" id="IPR052056">
    <property type="entry name" value="Mono-ARTD/PARP"/>
</dbReference>
<evidence type="ECO:0000256" key="1">
    <source>
        <dbReference type="ARBA" id="ARBA00004123"/>
    </source>
</evidence>
<dbReference type="SUPFAM" id="SSF117839">
    <property type="entry name" value="WWE domain"/>
    <property type="match status" value="1"/>
</dbReference>
<dbReference type="InterPro" id="IPR012317">
    <property type="entry name" value="Poly(ADP-ribose)pol_cat_dom"/>
</dbReference>
<feature type="compositionally biased region" description="Polar residues" evidence="8">
    <location>
        <begin position="631"/>
        <end position="642"/>
    </location>
</feature>
<feature type="domain" description="RRM" evidence="9">
    <location>
        <begin position="729"/>
        <end position="805"/>
    </location>
</feature>
<comment type="caution">
    <text evidence="12">The sequence shown here is derived from an EMBL/GenBank/DDBJ whole genome shotgun (WGS) entry which is preliminary data.</text>
</comment>
<dbReference type="GO" id="GO:0003723">
    <property type="term" value="F:RNA binding"/>
    <property type="evidence" value="ECO:0007669"/>
    <property type="project" value="UniProtKB-UniRule"/>
</dbReference>
<keyword evidence="3 7" id="KW-0808">Transferase</keyword>
<dbReference type="PROSITE" id="PS51154">
    <property type="entry name" value="MACRO"/>
    <property type="match status" value="1"/>
</dbReference>
<dbReference type="Gene3D" id="3.30.70.330">
    <property type="match status" value="7"/>
</dbReference>
<evidence type="ECO:0000256" key="5">
    <source>
        <dbReference type="ARBA" id="ARBA00023242"/>
    </source>
</evidence>
<dbReference type="Pfam" id="PF23085">
    <property type="entry name" value="RRM_PARP14_3"/>
    <property type="match status" value="7"/>
</dbReference>
<evidence type="ECO:0000313" key="12">
    <source>
        <dbReference type="EMBL" id="KAK7109341.1"/>
    </source>
</evidence>
<evidence type="ECO:0000259" key="11">
    <source>
        <dbReference type="PROSITE" id="PS51154"/>
    </source>
</evidence>
<feature type="domain" description="Macro" evidence="11">
    <location>
        <begin position="1860"/>
        <end position="2047"/>
    </location>
</feature>